<evidence type="ECO:0000256" key="1">
    <source>
        <dbReference type="PROSITE-ProRule" id="PRU00175"/>
    </source>
</evidence>
<dbReference type="InterPro" id="IPR013083">
    <property type="entry name" value="Znf_RING/FYVE/PHD"/>
</dbReference>
<dbReference type="InterPro" id="IPR051826">
    <property type="entry name" value="E3_ubiquitin-ligase_domain"/>
</dbReference>
<feature type="compositionally biased region" description="Polar residues" evidence="2">
    <location>
        <begin position="414"/>
        <end position="427"/>
    </location>
</feature>
<reference evidence="5 6" key="1">
    <citation type="submission" date="2017-07" db="EMBL/GenBank/DDBJ databases">
        <title>Genome sequence of the Sordaria macrospora wild type strain R19027.</title>
        <authorList>
            <person name="Nowrousian M."/>
            <person name="Teichert I."/>
            <person name="Kueck U."/>
        </authorList>
    </citation>
    <scope>NUCLEOTIDE SEQUENCE [LARGE SCALE GENOMIC DNA]</scope>
    <source>
        <strain evidence="5 6">R19027</strain>
        <tissue evidence="5">Mycelium</tissue>
    </source>
</reference>
<dbReference type="GO" id="GO:0061630">
    <property type="term" value="F:ubiquitin protein ligase activity"/>
    <property type="evidence" value="ECO:0007669"/>
    <property type="project" value="TreeGrafter"/>
</dbReference>
<keyword evidence="3" id="KW-0472">Membrane</keyword>
<dbReference type="Proteomes" id="UP000433876">
    <property type="component" value="Unassembled WGS sequence"/>
</dbReference>
<dbReference type="PANTHER" id="PTHR22765:SF434">
    <property type="entry name" value="GB|AAD18119.1-RELATED"/>
    <property type="match status" value="1"/>
</dbReference>
<comment type="caution">
    <text evidence="5">The sequence shown here is derived from an EMBL/GenBank/DDBJ whole genome shotgun (WGS) entry which is preliminary data.</text>
</comment>
<protein>
    <recommendedName>
        <fullName evidence="4">RING-type domain-containing protein</fullName>
    </recommendedName>
</protein>
<feature type="compositionally biased region" description="Low complexity" evidence="2">
    <location>
        <begin position="447"/>
        <end position="458"/>
    </location>
</feature>
<dbReference type="GO" id="GO:0006511">
    <property type="term" value="P:ubiquitin-dependent protein catabolic process"/>
    <property type="evidence" value="ECO:0007669"/>
    <property type="project" value="TreeGrafter"/>
</dbReference>
<evidence type="ECO:0000313" key="6">
    <source>
        <dbReference type="Proteomes" id="UP000433876"/>
    </source>
</evidence>
<evidence type="ECO:0000313" key="5">
    <source>
        <dbReference type="EMBL" id="KAA8629670.1"/>
    </source>
</evidence>
<dbReference type="GO" id="GO:0008270">
    <property type="term" value="F:zinc ion binding"/>
    <property type="evidence" value="ECO:0007669"/>
    <property type="project" value="UniProtKB-KW"/>
</dbReference>
<dbReference type="VEuPathDB" id="FungiDB:SMAC_05809"/>
<name>A0A8S8ZKI2_SORMA</name>
<feature type="region of interest" description="Disordered" evidence="2">
    <location>
        <begin position="393"/>
        <end position="475"/>
    </location>
</feature>
<dbReference type="SMART" id="SM00184">
    <property type="entry name" value="RING"/>
    <property type="match status" value="1"/>
</dbReference>
<feature type="transmembrane region" description="Helical" evidence="3">
    <location>
        <begin position="96"/>
        <end position="121"/>
    </location>
</feature>
<accession>A0A8S8ZKI2</accession>
<dbReference type="SUPFAM" id="SSF57850">
    <property type="entry name" value="RING/U-box"/>
    <property type="match status" value="1"/>
</dbReference>
<gene>
    <name evidence="5" type="ORF">SMACR_05809</name>
</gene>
<dbReference type="InterPro" id="IPR001841">
    <property type="entry name" value="Znf_RING"/>
</dbReference>
<dbReference type="EMBL" id="NMPR01000127">
    <property type="protein sequence ID" value="KAA8629670.1"/>
    <property type="molecule type" value="Genomic_DNA"/>
</dbReference>
<evidence type="ECO:0000256" key="2">
    <source>
        <dbReference type="SAM" id="MobiDB-lite"/>
    </source>
</evidence>
<dbReference type="CDD" id="cd16473">
    <property type="entry name" value="RING-H2_RNF103"/>
    <property type="match status" value="1"/>
</dbReference>
<feature type="compositionally biased region" description="Basic and acidic residues" evidence="2">
    <location>
        <begin position="197"/>
        <end position="216"/>
    </location>
</feature>
<feature type="domain" description="RING-type" evidence="4">
    <location>
        <begin position="293"/>
        <end position="335"/>
    </location>
</feature>
<dbReference type="FunFam" id="3.30.40.10:FF:000539">
    <property type="entry name" value="Ring finger domain protein"/>
    <property type="match status" value="1"/>
</dbReference>
<keyword evidence="3" id="KW-1133">Transmembrane helix</keyword>
<feature type="region of interest" description="Disordered" evidence="2">
    <location>
        <begin position="182"/>
        <end position="286"/>
    </location>
</feature>
<keyword evidence="1" id="KW-0862">Zinc</keyword>
<feature type="compositionally biased region" description="Basic and acidic residues" evidence="2">
    <location>
        <begin position="227"/>
        <end position="241"/>
    </location>
</feature>
<dbReference type="OMA" id="TKYKQWK"/>
<dbReference type="PANTHER" id="PTHR22765">
    <property type="entry name" value="RING FINGER AND PROTEASE ASSOCIATED DOMAIN-CONTAINING"/>
    <property type="match status" value="1"/>
</dbReference>
<dbReference type="Pfam" id="PF13639">
    <property type="entry name" value="zf-RING_2"/>
    <property type="match status" value="1"/>
</dbReference>
<dbReference type="GO" id="GO:0005737">
    <property type="term" value="C:cytoplasm"/>
    <property type="evidence" value="ECO:0007669"/>
    <property type="project" value="TreeGrafter"/>
</dbReference>
<keyword evidence="3" id="KW-0812">Transmembrane</keyword>
<feature type="region of interest" description="Disordered" evidence="2">
    <location>
        <begin position="67"/>
        <end position="89"/>
    </location>
</feature>
<keyword evidence="1" id="KW-0863">Zinc-finger</keyword>
<dbReference type="PROSITE" id="PS50089">
    <property type="entry name" value="ZF_RING_2"/>
    <property type="match status" value="1"/>
</dbReference>
<sequence length="475" mass="51089">MVYVNPAILEGVRAVARQVAETGTSILTSAVVSATAIATSSATGSAIPTSASSTLVAASPTSISSTFVSPSATANPSSGNNNQKDGNKDGGSQSPLLFFVALGFGVVFTNLWIIVGVKYCFRYNARTRQMRMAEEGDQINMETMPRPHRRRREKKLMTIDEVNEKFPMLKYKTWVASRARDGLPTSGGVSAPSRPNSIHDADAISRELPNKERMSTEGRPTTSTVEPIDRDSKTPQHEAKESTSSTVPLTHAVSEGTTPPKEARVSHDEGEEEEDPIDAALPPECEGTSGDTCAICIDTLEDDDDVRGLTCGHAFHAACLDPWLTSRRACCPLCKADYYTPKPRPAGEPVDGQPGVIHVTLSNDPRSNRMNMPNRPRHAFFGLSRPARTVYVVSNNDQRGSRRRHGERRRDNVAVSQPASSTQTDSNRGAGGMFAGLRAAFPNFRRNNGGQNADANANPTVTPSNLEAGVRPAGN</sequence>
<evidence type="ECO:0000259" key="4">
    <source>
        <dbReference type="PROSITE" id="PS50089"/>
    </source>
</evidence>
<dbReference type="Gene3D" id="3.30.40.10">
    <property type="entry name" value="Zinc/RING finger domain, C3HC4 (zinc finger)"/>
    <property type="match status" value="1"/>
</dbReference>
<keyword evidence="1" id="KW-0479">Metal-binding</keyword>
<feature type="compositionally biased region" description="Polar residues" evidence="2">
    <location>
        <begin position="67"/>
        <end position="78"/>
    </location>
</feature>
<organism evidence="5 6">
    <name type="scientific">Sordaria macrospora</name>
    <dbReference type="NCBI Taxonomy" id="5147"/>
    <lineage>
        <taxon>Eukaryota</taxon>
        <taxon>Fungi</taxon>
        <taxon>Dikarya</taxon>
        <taxon>Ascomycota</taxon>
        <taxon>Pezizomycotina</taxon>
        <taxon>Sordariomycetes</taxon>
        <taxon>Sordariomycetidae</taxon>
        <taxon>Sordariales</taxon>
        <taxon>Sordariaceae</taxon>
        <taxon>Sordaria</taxon>
    </lineage>
</organism>
<proteinExistence type="predicted"/>
<dbReference type="AlphaFoldDB" id="A0A8S8ZKI2"/>
<evidence type="ECO:0000256" key="3">
    <source>
        <dbReference type="SAM" id="Phobius"/>
    </source>
</evidence>